<organism evidence="5">
    <name type="scientific">Ixodes ricinus</name>
    <name type="common">Common tick</name>
    <name type="synonym">Acarus ricinus</name>
    <dbReference type="NCBI Taxonomy" id="34613"/>
    <lineage>
        <taxon>Eukaryota</taxon>
        <taxon>Metazoa</taxon>
        <taxon>Ecdysozoa</taxon>
        <taxon>Arthropoda</taxon>
        <taxon>Chelicerata</taxon>
        <taxon>Arachnida</taxon>
        <taxon>Acari</taxon>
        <taxon>Parasitiformes</taxon>
        <taxon>Ixodida</taxon>
        <taxon>Ixodoidea</taxon>
        <taxon>Ixodidae</taxon>
        <taxon>Ixodinae</taxon>
        <taxon>Ixodes</taxon>
    </lineage>
</organism>
<dbReference type="GO" id="GO:0005829">
    <property type="term" value="C:cytosol"/>
    <property type="evidence" value="ECO:0007669"/>
    <property type="project" value="TreeGrafter"/>
</dbReference>
<evidence type="ECO:0000313" key="5">
    <source>
        <dbReference type="EMBL" id="JAR92045.1"/>
    </source>
</evidence>
<dbReference type="Gene3D" id="3.40.50.150">
    <property type="entry name" value="Vaccinia Virus protein VP39"/>
    <property type="match status" value="1"/>
</dbReference>
<evidence type="ECO:0000256" key="1">
    <source>
        <dbReference type="ARBA" id="ARBA00007996"/>
    </source>
</evidence>
<keyword evidence="2 5" id="KW-0489">Methyltransferase</keyword>
<evidence type="ECO:0000256" key="2">
    <source>
        <dbReference type="ARBA" id="ARBA00022603"/>
    </source>
</evidence>
<reference evidence="5" key="1">
    <citation type="journal article" date="2018" name="PLoS Negl. Trop. Dis.">
        <title>Sialome diversity of ticks revealed by RNAseq of single tick salivary glands.</title>
        <authorList>
            <person name="Perner J."/>
            <person name="Kropackova S."/>
            <person name="Kopacek P."/>
            <person name="Ribeiro J.M."/>
        </authorList>
    </citation>
    <scope>NUCLEOTIDE SEQUENCE</scope>
    <source>
        <strain evidence="5">Siblings of single egg batch collected in Ceske Budejovice</strain>
        <tissue evidence="5">Salivary glands</tissue>
    </source>
</reference>
<dbReference type="InterPro" id="IPR000940">
    <property type="entry name" value="NNMT_TEMT_trans"/>
</dbReference>
<protein>
    <submittedName>
        <fullName evidence="5">Putative nicotinamide n-methyltransferase</fullName>
    </submittedName>
</protein>
<keyword evidence="3 5" id="KW-0808">Transferase</keyword>
<dbReference type="GO" id="GO:0008170">
    <property type="term" value="F:N-methyltransferase activity"/>
    <property type="evidence" value="ECO:0007669"/>
    <property type="project" value="TreeGrafter"/>
</dbReference>
<evidence type="ECO:0000256" key="3">
    <source>
        <dbReference type="ARBA" id="ARBA00022679"/>
    </source>
</evidence>
<dbReference type="PROSITE" id="PS51681">
    <property type="entry name" value="SAM_MT_NNMT_PNMT_TEMT"/>
    <property type="match status" value="1"/>
</dbReference>
<evidence type="ECO:0000256" key="4">
    <source>
        <dbReference type="ARBA" id="ARBA00022691"/>
    </source>
</evidence>
<comment type="similarity">
    <text evidence="1">Belongs to the class I-like SAM-binding methyltransferase superfamily. NNMT/PNMT/TEMT family.</text>
</comment>
<accession>A0A147BNY9</accession>
<dbReference type="InterPro" id="IPR029063">
    <property type="entry name" value="SAM-dependent_MTases_sf"/>
</dbReference>
<sequence length="296" mass="33105">VASNMMALREVLKVTTATLRLGSRHLKDVSYKKRSYSSDTLGSVETQALRDVYKDKFLPRTYMDTYGRLFGKIDTFQAEELHRMFQTAEGETLLDVGSGPMIVNALLASSRFKHIVLSDLVENNRLELNKWLKKDEDAIDWTFRAEMIAAIEGYGDVKKGALEILERTRSAIRKLVPCDVLKPGVLPVEHRETFDVIVSSGCLESATADHESFRRVVCNVGTLAKPGGLLILHGAGRVKSYPVGTVDFVHANVTEDVLKQAVTEAGFEMKVFISKEIPKFVESNDEFMFLLSARKV</sequence>
<feature type="non-terminal residue" evidence="5">
    <location>
        <position position="1"/>
    </location>
</feature>
<keyword evidence="4" id="KW-0949">S-adenosyl-L-methionine</keyword>
<dbReference type="PANTHER" id="PTHR10867">
    <property type="entry name" value="NNMT/PNMT/TEMT FAMILY MEMBER"/>
    <property type="match status" value="1"/>
</dbReference>
<dbReference type="GO" id="GO:0032259">
    <property type="term" value="P:methylation"/>
    <property type="evidence" value="ECO:0007669"/>
    <property type="project" value="UniProtKB-KW"/>
</dbReference>
<dbReference type="AlphaFoldDB" id="A0A147BNY9"/>
<dbReference type="PANTHER" id="PTHR10867:SF17">
    <property type="entry name" value="NICOTINAMIDE N-METHYLTRANSFERASE"/>
    <property type="match status" value="1"/>
</dbReference>
<dbReference type="EMBL" id="GEGO01003359">
    <property type="protein sequence ID" value="JAR92045.1"/>
    <property type="molecule type" value="Transcribed_RNA"/>
</dbReference>
<name>A0A147BNY9_IXORI</name>
<dbReference type="SUPFAM" id="SSF53335">
    <property type="entry name" value="S-adenosyl-L-methionine-dependent methyltransferases"/>
    <property type="match status" value="1"/>
</dbReference>
<proteinExistence type="inferred from homology"/>
<dbReference type="FunFam" id="3.40.50.150:FF:000621">
    <property type="entry name" value="Nicotinamide N-methyltransferase, putative"/>
    <property type="match status" value="1"/>
</dbReference>
<dbReference type="Pfam" id="PF01234">
    <property type="entry name" value="NNMT_PNMT_TEMT"/>
    <property type="match status" value="1"/>
</dbReference>